<evidence type="ECO:0000256" key="1">
    <source>
        <dbReference type="ARBA" id="ARBA00004651"/>
    </source>
</evidence>
<evidence type="ECO:0000256" key="6">
    <source>
        <dbReference type="SAM" id="Phobius"/>
    </source>
</evidence>
<reference evidence="7" key="1">
    <citation type="submission" date="2020-10" db="EMBL/GenBank/DDBJ databases">
        <authorList>
            <person name="Gilroy R."/>
        </authorList>
    </citation>
    <scope>NUCLEOTIDE SEQUENCE</scope>
    <source>
        <strain evidence="7">ChiBcec16-1751</strain>
    </source>
</reference>
<protein>
    <submittedName>
        <fullName evidence="7">YihY/virulence factor BrkB family protein</fullName>
    </submittedName>
</protein>
<keyword evidence="5 6" id="KW-0472">Membrane</keyword>
<keyword evidence="4 6" id="KW-1133">Transmembrane helix</keyword>
<feature type="transmembrane region" description="Helical" evidence="6">
    <location>
        <begin position="174"/>
        <end position="193"/>
    </location>
</feature>
<evidence type="ECO:0000313" key="7">
    <source>
        <dbReference type="EMBL" id="HIS65102.1"/>
    </source>
</evidence>
<dbReference type="EMBL" id="DVJJ01000108">
    <property type="protein sequence ID" value="HIS65102.1"/>
    <property type="molecule type" value="Genomic_DNA"/>
</dbReference>
<evidence type="ECO:0000256" key="3">
    <source>
        <dbReference type="ARBA" id="ARBA00022692"/>
    </source>
</evidence>
<proteinExistence type="predicted"/>
<organism evidence="7 8">
    <name type="scientific">Candidatus Avoscillospira avistercoris</name>
    <dbReference type="NCBI Taxonomy" id="2840707"/>
    <lineage>
        <taxon>Bacteria</taxon>
        <taxon>Bacillati</taxon>
        <taxon>Bacillota</taxon>
        <taxon>Clostridia</taxon>
        <taxon>Eubacteriales</taxon>
        <taxon>Oscillospiraceae</taxon>
        <taxon>Oscillospiraceae incertae sedis</taxon>
        <taxon>Candidatus Avoscillospira</taxon>
    </lineage>
</organism>
<evidence type="ECO:0000313" key="8">
    <source>
        <dbReference type="Proteomes" id="UP000886741"/>
    </source>
</evidence>
<dbReference type="Proteomes" id="UP000886741">
    <property type="component" value="Unassembled WGS sequence"/>
</dbReference>
<comment type="caution">
    <text evidence="7">The sequence shown here is derived from an EMBL/GenBank/DDBJ whole genome shotgun (WGS) entry which is preliminary data.</text>
</comment>
<keyword evidence="3 6" id="KW-0812">Transmembrane</keyword>
<dbReference type="PANTHER" id="PTHR30213">
    <property type="entry name" value="INNER MEMBRANE PROTEIN YHJD"/>
    <property type="match status" value="1"/>
</dbReference>
<dbReference type="NCBIfam" id="TIGR00765">
    <property type="entry name" value="yihY_not_rbn"/>
    <property type="match status" value="1"/>
</dbReference>
<feature type="transmembrane region" description="Helical" evidence="6">
    <location>
        <begin position="235"/>
        <end position="260"/>
    </location>
</feature>
<dbReference type="PIRSF" id="PIRSF035875">
    <property type="entry name" value="RNase_BN"/>
    <property type="match status" value="1"/>
</dbReference>
<feature type="transmembrane region" description="Helical" evidence="6">
    <location>
        <begin position="126"/>
        <end position="147"/>
    </location>
</feature>
<feature type="transmembrane region" description="Helical" evidence="6">
    <location>
        <begin position="20"/>
        <end position="46"/>
    </location>
</feature>
<gene>
    <name evidence="7" type="ORF">IAA83_07010</name>
</gene>
<evidence type="ECO:0000256" key="2">
    <source>
        <dbReference type="ARBA" id="ARBA00022475"/>
    </source>
</evidence>
<reference evidence="7" key="2">
    <citation type="journal article" date="2021" name="PeerJ">
        <title>Extensive microbial diversity within the chicken gut microbiome revealed by metagenomics and culture.</title>
        <authorList>
            <person name="Gilroy R."/>
            <person name="Ravi A."/>
            <person name="Getino M."/>
            <person name="Pursley I."/>
            <person name="Horton D.L."/>
            <person name="Alikhan N.F."/>
            <person name="Baker D."/>
            <person name="Gharbi K."/>
            <person name="Hall N."/>
            <person name="Watson M."/>
            <person name="Adriaenssens E.M."/>
            <person name="Foster-Nyarko E."/>
            <person name="Jarju S."/>
            <person name="Secka A."/>
            <person name="Antonio M."/>
            <person name="Oren A."/>
            <person name="Chaudhuri R.R."/>
            <person name="La Ragione R."/>
            <person name="Hildebrand F."/>
            <person name="Pallen M.J."/>
        </authorList>
    </citation>
    <scope>NUCLEOTIDE SEQUENCE</scope>
    <source>
        <strain evidence="7">ChiBcec16-1751</strain>
    </source>
</reference>
<keyword evidence="2" id="KW-1003">Cell membrane</keyword>
<dbReference type="AlphaFoldDB" id="A0A9D1F9P1"/>
<dbReference type="Pfam" id="PF03631">
    <property type="entry name" value="Virul_fac_BrkB"/>
    <property type="match status" value="1"/>
</dbReference>
<comment type="subcellular location">
    <subcellularLocation>
        <location evidence="1">Cell membrane</location>
        <topology evidence="1">Multi-pass membrane protein</topology>
    </subcellularLocation>
</comment>
<name>A0A9D1F9P1_9FIRM</name>
<feature type="transmembrane region" description="Helical" evidence="6">
    <location>
        <begin position="205"/>
        <end position="223"/>
    </location>
</feature>
<dbReference type="InterPro" id="IPR017039">
    <property type="entry name" value="Virul_fac_BrkB"/>
</dbReference>
<dbReference type="PANTHER" id="PTHR30213:SF0">
    <property type="entry name" value="UPF0761 MEMBRANE PROTEIN YIHY"/>
    <property type="match status" value="1"/>
</dbReference>
<evidence type="ECO:0000256" key="4">
    <source>
        <dbReference type="ARBA" id="ARBA00022989"/>
    </source>
</evidence>
<sequence>MLGKFQNAARYFRGYNISTLAAGASFFMLLSIVPLLTLVVSLLRYLPWTLQDLLTMMEQILPEAVMSTAEDFVRDLYTSNLLAVASVSVLFSLWAASRGVYGMLNGINAILGADESRSYIRRRLTAIFYTFLLIIALFVTLALHVFGQSLLNLADQWDIWILEAVARLVHQRNLLTLVLLSLLFTMIFAFFPAKPMRLRNVVPPAIVTAIGWMTFSWLFSIYVDHGGGGSYFYGSMTAVVLGMLWLYICMCIVFWGGVLCHMSELGQLNLRTLREFLKNP</sequence>
<evidence type="ECO:0000256" key="5">
    <source>
        <dbReference type="ARBA" id="ARBA00023136"/>
    </source>
</evidence>
<feature type="transmembrane region" description="Helical" evidence="6">
    <location>
        <begin position="76"/>
        <end position="96"/>
    </location>
</feature>
<accession>A0A9D1F9P1</accession>
<dbReference type="GO" id="GO:0005886">
    <property type="term" value="C:plasma membrane"/>
    <property type="evidence" value="ECO:0007669"/>
    <property type="project" value="UniProtKB-SubCell"/>
</dbReference>